<comment type="caution">
    <text evidence="1">The sequence shown here is derived from an EMBL/GenBank/DDBJ whole genome shotgun (WGS) entry which is preliminary data.</text>
</comment>
<evidence type="ECO:0000313" key="2">
    <source>
        <dbReference type="Proteomes" id="UP000275408"/>
    </source>
</evidence>
<reference evidence="1 2" key="1">
    <citation type="journal article" date="2018" name="Sci. Rep.">
        <title>Comparative analysis of the Pocillopora damicornis genome highlights role of immune system in coral evolution.</title>
        <authorList>
            <person name="Cunning R."/>
            <person name="Bay R.A."/>
            <person name="Gillette P."/>
            <person name="Baker A.C."/>
            <person name="Traylor-Knowles N."/>
        </authorList>
    </citation>
    <scope>NUCLEOTIDE SEQUENCE [LARGE SCALE GENOMIC DNA]</scope>
    <source>
        <strain evidence="1">RSMAS</strain>
        <tissue evidence="1">Whole animal</tissue>
    </source>
</reference>
<evidence type="ECO:0000313" key="1">
    <source>
        <dbReference type="EMBL" id="RMX55011.1"/>
    </source>
</evidence>
<organism evidence="1 2">
    <name type="scientific">Pocillopora damicornis</name>
    <name type="common">Cauliflower coral</name>
    <name type="synonym">Millepora damicornis</name>
    <dbReference type="NCBI Taxonomy" id="46731"/>
    <lineage>
        <taxon>Eukaryota</taxon>
        <taxon>Metazoa</taxon>
        <taxon>Cnidaria</taxon>
        <taxon>Anthozoa</taxon>
        <taxon>Hexacorallia</taxon>
        <taxon>Scleractinia</taxon>
        <taxon>Astrocoeniina</taxon>
        <taxon>Pocilloporidae</taxon>
        <taxon>Pocillopora</taxon>
    </lineage>
</organism>
<proteinExistence type="predicted"/>
<protein>
    <submittedName>
        <fullName evidence="1">Uncharacterized protein</fullName>
    </submittedName>
</protein>
<gene>
    <name evidence="1" type="ORF">pdam_00020787</name>
</gene>
<dbReference type="AlphaFoldDB" id="A0A3M6UN10"/>
<dbReference type="Proteomes" id="UP000275408">
    <property type="component" value="Unassembled WGS sequence"/>
</dbReference>
<sequence>MILYGVKLNEEKTELLLLSSRYRPSPSLELSRDLSLSLMVIEDFLMQDLNYGTAYPHLKEMPIP</sequence>
<dbReference type="EMBL" id="RCHS01001140">
    <property type="protein sequence ID" value="RMX55011.1"/>
    <property type="molecule type" value="Genomic_DNA"/>
</dbReference>
<accession>A0A3M6UN10</accession>
<name>A0A3M6UN10_POCDA</name>
<keyword evidence="2" id="KW-1185">Reference proteome</keyword>